<evidence type="ECO:0000256" key="1">
    <source>
        <dbReference type="SAM" id="MobiDB-lite"/>
    </source>
</evidence>
<gene>
    <name evidence="2" type="ORF">TRSC58_06183</name>
</gene>
<dbReference type="VEuPathDB" id="TriTrypDB:TRSC58_06183"/>
<name>A0A061IT43_TRYRA</name>
<proteinExistence type="predicted"/>
<dbReference type="OrthoDB" id="277048at2759"/>
<dbReference type="EMBL" id="AUPL01006183">
    <property type="protein sequence ID" value="ESL06148.1"/>
    <property type="molecule type" value="Genomic_DNA"/>
</dbReference>
<feature type="region of interest" description="Disordered" evidence="1">
    <location>
        <begin position="30"/>
        <end position="51"/>
    </location>
</feature>
<feature type="region of interest" description="Disordered" evidence="1">
    <location>
        <begin position="502"/>
        <end position="527"/>
    </location>
</feature>
<reference evidence="2 3" key="1">
    <citation type="submission" date="2013-07" db="EMBL/GenBank/DDBJ databases">
        <authorList>
            <person name="Stoco P.H."/>
            <person name="Wagner G."/>
            <person name="Gerber A."/>
            <person name="Zaha A."/>
            <person name="Thompson C."/>
            <person name="Bartholomeu D.C."/>
            <person name="Luckemeyer D.D."/>
            <person name="Bahia D."/>
            <person name="Loreto E."/>
            <person name="Prestes E.B."/>
            <person name="Lima F.M."/>
            <person name="Rodrigues-Luiz G."/>
            <person name="Vallejo G.A."/>
            <person name="Filho J.F."/>
            <person name="Monteiro K.M."/>
            <person name="Tyler K.M."/>
            <person name="de Almeida L.G."/>
            <person name="Ortiz M.F."/>
            <person name="Siervo M.A."/>
            <person name="de Moraes M.H."/>
            <person name="Cunha O.L."/>
            <person name="Mendonca-Neto R."/>
            <person name="Silva R."/>
            <person name="Teixeira S.M."/>
            <person name="Murta S.M."/>
            <person name="Sincero T.C."/>
            <person name="Mendes T.A."/>
            <person name="Urmenyi T.P."/>
            <person name="Silva V.G."/>
            <person name="da Rocha W.D."/>
            <person name="Andersson B."/>
            <person name="Romanha A.J."/>
            <person name="Steindel M."/>
            <person name="de Vasconcelos A.T."/>
            <person name="Grisard E.C."/>
        </authorList>
    </citation>
    <scope>NUCLEOTIDE SEQUENCE [LARGE SCALE GENOMIC DNA]</scope>
    <source>
        <strain evidence="2 3">SC58</strain>
    </source>
</reference>
<accession>A0A061IT43</accession>
<protein>
    <submittedName>
        <fullName evidence="2">Uncharacterized protein</fullName>
    </submittedName>
</protein>
<keyword evidence="3" id="KW-1185">Reference proteome</keyword>
<comment type="caution">
    <text evidence="2">The sequence shown here is derived from an EMBL/GenBank/DDBJ whole genome shotgun (WGS) entry which is preliminary data.</text>
</comment>
<evidence type="ECO:0000313" key="2">
    <source>
        <dbReference type="EMBL" id="ESL06148.1"/>
    </source>
</evidence>
<dbReference type="AlphaFoldDB" id="A0A061IT43"/>
<sequence length="527" mass="59916">MRSFWLQRVVYCAALSRYPLSLLQIRTTTTTEGNGGKKETSNDVRLPPGQASYTMLQGTKRRDTSAGTLQEATGSVSDVKPTDGPVEPDYGPLRAAGMWKVEDVVDAKKSTVDFRRIDDVESEVIEAMSQPDDAVVPYDAEEAWKHKLMFVHKFKKTPKHLTWRELGEEIECLDCIIDVDEHRPEEVFTISFYFTDKKTGTRDMLWKARNDVSSSEGFTDLLAAIGACLGRASMHRTIRFDDSMGTTRDISIRKLSRYTSDIIIAFRPAESYNKYARKSEQDEYEQSVVEEGMSMWGFHPALMDPEYNTLDFQDPPGTYTTVISAHAFSFIYLRAINRLLSRPLKDFYRPSQLMRTAKVRTEDDLGLAHAMKGWMGIEEHVYPHYTPIEAIQEHWLGKDAPFSLVAMVNKLREMTYLKRQNPEFQSWLAVRHHDTHVALRNIGLKLLGVGASTLFVPATHNETVNRLLPKYQQRRLESRFSLNALLGVPDETRHIGEFKKLTGRDSITGSEPGKESSFVPAGGKKDK</sequence>
<organism evidence="2 3">
    <name type="scientific">Trypanosoma rangeli SC58</name>
    <dbReference type="NCBI Taxonomy" id="429131"/>
    <lineage>
        <taxon>Eukaryota</taxon>
        <taxon>Discoba</taxon>
        <taxon>Euglenozoa</taxon>
        <taxon>Kinetoplastea</taxon>
        <taxon>Metakinetoplastina</taxon>
        <taxon>Trypanosomatida</taxon>
        <taxon>Trypanosomatidae</taxon>
        <taxon>Trypanosoma</taxon>
        <taxon>Herpetosoma</taxon>
    </lineage>
</organism>
<evidence type="ECO:0000313" key="3">
    <source>
        <dbReference type="Proteomes" id="UP000031737"/>
    </source>
</evidence>
<dbReference type="Proteomes" id="UP000031737">
    <property type="component" value="Unassembled WGS sequence"/>
</dbReference>